<evidence type="ECO:0000256" key="8">
    <source>
        <dbReference type="ARBA" id="ARBA00023136"/>
    </source>
</evidence>
<dbReference type="GO" id="GO:0071763">
    <property type="term" value="P:nuclear membrane organization"/>
    <property type="evidence" value="ECO:0007669"/>
    <property type="project" value="TreeGrafter"/>
</dbReference>
<reference evidence="12" key="1">
    <citation type="submission" date="2023-06" db="EMBL/GenBank/DDBJ databases">
        <title>Survivors Of The Sea: Transcriptome response of Skeletonema marinoi to long-term dormancy.</title>
        <authorList>
            <person name="Pinder M.I.M."/>
            <person name="Kourtchenko O."/>
            <person name="Robertson E.K."/>
            <person name="Larsson T."/>
            <person name="Maumus F."/>
            <person name="Osuna-Cruz C.M."/>
            <person name="Vancaester E."/>
            <person name="Stenow R."/>
            <person name="Vandepoele K."/>
            <person name="Ploug H."/>
            <person name="Bruchert V."/>
            <person name="Godhe A."/>
            <person name="Topel M."/>
        </authorList>
    </citation>
    <scope>NUCLEOTIDE SEQUENCE</scope>
    <source>
        <strain evidence="12">R05AC</strain>
    </source>
</reference>
<proteinExistence type="inferred from homology"/>
<dbReference type="GO" id="GO:0005637">
    <property type="term" value="C:nuclear inner membrane"/>
    <property type="evidence" value="ECO:0007669"/>
    <property type="project" value="TreeGrafter"/>
</dbReference>
<evidence type="ECO:0000256" key="11">
    <source>
        <dbReference type="SAM" id="Phobius"/>
    </source>
</evidence>
<feature type="compositionally biased region" description="Acidic residues" evidence="10">
    <location>
        <begin position="1"/>
        <end position="10"/>
    </location>
</feature>
<evidence type="ECO:0000256" key="3">
    <source>
        <dbReference type="ARBA" id="ARBA00004586"/>
    </source>
</evidence>
<dbReference type="Pfam" id="PF07787">
    <property type="entry name" value="TMEM43"/>
    <property type="match status" value="1"/>
</dbReference>
<evidence type="ECO:0000256" key="2">
    <source>
        <dbReference type="ARBA" id="ARBA00004259"/>
    </source>
</evidence>
<feature type="compositionally biased region" description="Low complexity" evidence="10">
    <location>
        <begin position="264"/>
        <end position="279"/>
    </location>
</feature>
<dbReference type="GO" id="GO:0005789">
    <property type="term" value="C:endoplasmic reticulum membrane"/>
    <property type="evidence" value="ECO:0007669"/>
    <property type="project" value="UniProtKB-SubCell"/>
</dbReference>
<comment type="subcellular location">
    <subcellularLocation>
        <location evidence="1">Endomembrane system</location>
        <topology evidence="1">Multi-pass membrane protein</topology>
    </subcellularLocation>
    <subcellularLocation>
        <location evidence="3">Endoplasmic reticulum membrane</location>
    </subcellularLocation>
    <subcellularLocation>
        <location evidence="2">Nucleus envelope</location>
    </subcellularLocation>
</comment>
<dbReference type="AlphaFoldDB" id="A0AAD9DAN4"/>
<keyword evidence="9" id="KW-0539">Nucleus</keyword>
<feature type="transmembrane region" description="Helical" evidence="11">
    <location>
        <begin position="381"/>
        <end position="411"/>
    </location>
</feature>
<accession>A0AAD9DAN4</accession>
<feature type="transmembrane region" description="Helical" evidence="11">
    <location>
        <begin position="417"/>
        <end position="436"/>
    </location>
</feature>
<dbReference type="PANTHER" id="PTHR13416">
    <property type="match status" value="1"/>
</dbReference>
<evidence type="ECO:0000313" key="13">
    <source>
        <dbReference type="Proteomes" id="UP001224775"/>
    </source>
</evidence>
<evidence type="ECO:0000256" key="5">
    <source>
        <dbReference type="ARBA" id="ARBA00022692"/>
    </source>
</evidence>
<evidence type="ECO:0000256" key="7">
    <source>
        <dbReference type="ARBA" id="ARBA00022989"/>
    </source>
</evidence>
<keyword evidence="6" id="KW-0256">Endoplasmic reticulum</keyword>
<dbReference type="Proteomes" id="UP001224775">
    <property type="component" value="Unassembled WGS sequence"/>
</dbReference>
<dbReference type="InterPro" id="IPR012430">
    <property type="entry name" value="TMEM43_fam"/>
</dbReference>
<keyword evidence="8 11" id="KW-0472">Membrane</keyword>
<comment type="similarity">
    <text evidence="4">Belongs to the TMEM43 family.</text>
</comment>
<dbReference type="EMBL" id="JATAAI010000016">
    <property type="protein sequence ID" value="KAK1740352.1"/>
    <property type="molecule type" value="Genomic_DNA"/>
</dbReference>
<keyword evidence="13" id="KW-1185">Reference proteome</keyword>
<dbReference type="GO" id="GO:0006629">
    <property type="term" value="P:lipid metabolic process"/>
    <property type="evidence" value="ECO:0007669"/>
    <property type="project" value="TreeGrafter"/>
</dbReference>
<evidence type="ECO:0000256" key="6">
    <source>
        <dbReference type="ARBA" id="ARBA00022824"/>
    </source>
</evidence>
<dbReference type="PANTHER" id="PTHR13416:SF2">
    <property type="entry name" value="TRANSMEMBRANE PROTEIN 43"/>
    <property type="match status" value="1"/>
</dbReference>
<evidence type="ECO:0000313" key="12">
    <source>
        <dbReference type="EMBL" id="KAK1740352.1"/>
    </source>
</evidence>
<evidence type="ECO:0000256" key="1">
    <source>
        <dbReference type="ARBA" id="ARBA00004127"/>
    </source>
</evidence>
<evidence type="ECO:0000256" key="10">
    <source>
        <dbReference type="SAM" id="MobiDB-lite"/>
    </source>
</evidence>
<comment type="caution">
    <text evidence="12">The sequence shown here is derived from an EMBL/GenBank/DDBJ whole genome shotgun (WGS) entry which is preliminary data.</text>
</comment>
<keyword evidence="7 11" id="KW-1133">Transmembrane helix</keyword>
<feature type="region of interest" description="Disordered" evidence="10">
    <location>
        <begin position="1"/>
        <end position="24"/>
    </location>
</feature>
<feature type="region of interest" description="Disordered" evidence="10">
    <location>
        <begin position="264"/>
        <end position="288"/>
    </location>
</feature>
<name>A0AAD9DAN4_9STRA</name>
<protein>
    <submittedName>
        <fullName evidence="12">Transmembrane protein 43 family protein</fullName>
    </submittedName>
</protein>
<evidence type="ECO:0000256" key="4">
    <source>
        <dbReference type="ARBA" id="ARBA00006627"/>
    </source>
</evidence>
<keyword evidence="5 11" id="KW-0812">Transmembrane</keyword>
<evidence type="ECO:0000256" key="9">
    <source>
        <dbReference type="ARBA" id="ARBA00023242"/>
    </source>
</evidence>
<organism evidence="12 13">
    <name type="scientific">Skeletonema marinoi</name>
    <dbReference type="NCBI Taxonomy" id="267567"/>
    <lineage>
        <taxon>Eukaryota</taxon>
        <taxon>Sar</taxon>
        <taxon>Stramenopiles</taxon>
        <taxon>Ochrophyta</taxon>
        <taxon>Bacillariophyta</taxon>
        <taxon>Coscinodiscophyceae</taxon>
        <taxon>Thalassiosirophycidae</taxon>
        <taxon>Thalassiosirales</taxon>
        <taxon>Skeletonemataceae</taxon>
        <taxon>Skeletonema</taxon>
        <taxon>Skeletonema marinoi-dohrnii complex</taxon>
    </lineage>
</organism>
<feature type="transmembrane region" description="Helical" evidence="11">
    <location>
        <begin position="348"/>
        <end position="369"/>
    </location>
</feature>
<sequence length="528" mass="57007">MSDVGEEITDIEQGGGGENGGEFTETEYENLGDRLQSSCCGICIGLLLFFGAFPLLYWNEGRAVERYEALNEAEAQVTTVFDPWDVDTANEGKLVHFSVNITNGDNNNDDSNNGGLTDPIFGIAAPNALQLHRHAEMYQWVEDKTTTTTKTYGGGKKKTTTYSYSKEWKDYLINSYNFKNQNGGQYQNPSTMEFTSETFTADKIMIGAFQLPQQLINRINWDEDLDVTLENITNEELRGRAESYDGGYYFGYDSNSNNNDNDVYNNDTTTAVSTSSSSSFGGGAQVGDQRVSFRETPPSIITIVGVQSGGTLGAFVSETGEGGDVLLFKQGNLTSVEMFDAAEEENKFATWLIRLAGFAIMTFGLYLVFRPIEVFADIIPFVGSIIGCGLIFMAVLISSILSLVTISIAWLVARPEIGAIVLCVSLAVVGLCAVGVKKFGKKKNEDDDDFIAAGGGKVVEAPAAAAPAPAANVVPTVMAVNEPPTVYALPEGQVVASAPQQQPYAYVGSAPQQQPTVTVSAQPYVPKY</sequence>
<gene>
    <name evidence="12" type="ORF">QTG54_009302</name>
</gene>